<name>I7M5Z2_TETTS</name>
<proteinExistence type="predicted"/>
<dbReference type="InParanoid" id="I7M5Z2"/>
<organism evidence="2 3">
    <name type="scientific">Tetrahymena thermophila (strain SB210)</name>
    <dbReference type="NCBI Taxonomy" id="312017"/>
    <lineage>
        <taxon>Eukaryota</taxon>
        <taxon>Sar</taxon>
        <taxon>Alveolata</taxon>
        <taxon>Ciliophora</taxon>
        <taxon>Intramacronucleata</taxon>
        <taxon>Oligohymenophorea</taxon>
        <taxon>Hymenostomatida</taxon>
        <taxon>Tetrahymenina</taxon>
        <taxon>Tetrahymenidae</taxon>
        <taxon>Tetrahymena</taxon>
    </lineage>
</organism>
<keyword evidence="3" id="KW-1185">Reference proteome</keyword>
<protein>
    <submittedName>
        <fullName evidence="2">Uncharacterized protein</fullName>
    </submittedName>
</protein>
<evidence type="ECO:0000313" key="2">
    <source>
        <dbReference type="EMBL" id="EAR83901.2"/>
    </source>
</evidence>
<gene>
    <name evidence="2" type="ORF">TTHERM_00773110</name>
</gene>
<evidence type="ECO:0000313" key="3">
    <source>
        <dbReference type="Proteomes" id="UP000009168"/>
    </source>
</evidence>
<dbReference type="KEGG" id="tet:TTHERM_00773110"/>
<dbReference type="Proteomes" id="UP000009168">
    <property type="component" value="Unassembled WGS sequence"/>
</dbReference>
<dbReference type="AlphaFoldDB" id="I7M5Z2"/>
<dbReference type="GeneID" id="7837352"/>
<evidence type="ECO:0000256" key="1">
    <source>
        <dbReference type="SAM" id="Coils"/>
    </source>
</evidence>
<reference evidence="3" key="1">
    <citation type="journal article" date="2006" name="PLoS Biol.">
        <title>Macronuclear genome sequence of the ciliate Tetrahymena thermophila, a model eukaryote.</title>
        <authorList>
            <person name="Eisen J.A."/>
            <person name="Coyne R.S."/>
            <person name="Wu M."/>
            <person name="Wu D."/>
            <person name="Thiagarajan M."/>
            <person name="Wortman J.R."/>
            <person name="Badger J.H."/>
            <person name="Ren Q."/>
            <person name="Amedeo P."/>
            <person name="Jones K.M."/>
            <person name="Tallon L.J."/>
            <person name="Delcher A.L."/>
            <person name="Salzberg S.L."/>
            <person name="Silva J.C."/>
            <person name="Haas B.J."/>
            <person name="Majoros W.H."/>
            <person name="Farzad M."/>
            <person name="Carlton J.M."/>
            <person name="Smith R.K. Jr."/>
            <person name="Garg J."/>
            <person name="Pearlman R.E."/>
            <person name="Karrer K.M."/>
            <person name="Sun L."/>
            <person name="Manning G."/>
            <person name="Elde N.C."/>
            <person name="Turkewitz A.P."/>
            <person name="Asai D.J."/>
            <person name="Wilkes D.E."/>
            <person name="Wang Y."/>
            <person name="Cai H."/>
            <person name="Collins K."/>
            <person name="Stewart B.A."/>
            <person name="Lee S.R."/>
            <person name="Wilamowska K."/>
            <person name="Weinberg Z."/>
            <person name="Ruzzo W.L."/>
            <person name="Wloga D."/>
            <person name="Gaertig J."/>
            <person name="Frankel J."/>
            <person name="Tsao C.-C."/>
            <person name="Gorovsky M.A."/>
            <person name="Keeling P.J."/>
            <person name="Waller R.F."/>
            <person name="Patron N.J."/>
            <person name="Cherry J.M."/>
            <person name="Stover N.A."/>
            <person name="Krieger C.J."/>
            <person name="del Toro C."/>
            <person name="Ryder H.F."/>
            <person name="Williamson S.C."/>
            <person name="Barbeau R.A."/>
            <person name="Hamilton E.P."/>
            <person name="Orias E."/>
        </authorList>
    </citation>
    <scope>NUCLEOTIDE SEQUENCE [LARGE SCALE GENOMIC DNA]</scope>
    <source>
        <strain evidence="3">SB210</strain>
    </source>
</reference>
<dbReference type="EMBL" id="GG662514">
    <property type="protein sequence ID" value="EAR83901.2"/>
    <property type="molecule type" value="Genomic_DNA"/>
</dbReference>
<accession>I7M5Z2</accession>
<feature type="coiled-coil region" evidence="1">
    <location>
        <begin position="218"/>
        <end position="245"/>
    </location>
</feature>
<sequence>MYHSSLVNQLPSKSVKWDTKSSTSKCSNQSKFSSSFLYDRSVSDVKSVQSSVTQSVKSKPYKPLKSKRVHNQAIQEELRNVYEKYNTKEIDEVQLKNELKHKLYIKLNDDDLDRMIRNNEFNYKSLIKICEKDYTKSNQPITTNQEYFQKQNEAQVQHSQNLWQYRRSQEKQKGELRVDDYEQKKIDDYKEYLKKYQSPVRFDALNKVDQFSKGLQNKEELLKDLQRYELDLKEIKDSKVRAEQNIESTYIKNKILHQFQQQDLSSIKYSPAKNPKQFVENTSSLFKPFNEADNIKPKIKNTQDDENKAIFSSNGIVKLRTLGNGQFCENARDNGNIITWHTSQEDYVRINKQKQQEVEKNRLRKMKSCEFFHSGLESVNNQLVPSVKKNPYQNENQKYDQLQEKVVQQFKQTGQIDKSVIGDIKKQQERCFVYDDYVTPVKINYSHRYKNNYQGVNIITWQ</sequence>
<dbReference type="RefSeq" id="XP_001031564.2">
    <property type="nucleotide sequence ID" value="XM_001031564.2"/>
</dbReference>
<keyword evidence="1" id="KW-0175">Coiled coil</keyword>